<dbReference type="Proteomes" id="UP000651517">
    <property type="component" value="Unassembled WGS sequence"/>
</dbReference>
<comment type="similarity">
    <text evidence="2">Belongs to the RmuC family.</text>
</comment>
<proteinExistence type="inferred from homology"/>
<evidence type="ECO:0000256" key="2">
    <source>
        <dbReference type="ARBA" id="ARBA00009840"/>
    </source>
</evidence>
<dbReference type="InterPro" id="IPR003798">
    <property type="entry name" value="DNA_recombination_RmuC"/>
</dbReference>
<evidence type="ECO:0000313" key="6">
    <source>
        <dbReference type="EMBL" id="MBD8021131.1"/>
    </source>
</evidence>
<keyword evidence="4" id="KW-0233">DNA recombination</keyword>
<evidence type="ECO:0000256" key="5">
    <source>
        <dbReference type="SAM" id="MobiDB-lite"/>
    </source>
</evidence>
<dbReference type="EMBL" id="JACSPY010000009">
    <property type="protein sequence ID" value="MBD8021131.1"/>
    <property type="molecule type" value="Genomic_DNA"/>
</dbReference>
<evidence type="ECO:0000256" key="3">
    <source>
        <dbReference type="ARBA" id="ARBA00023054"/>
    </source>
</evidence>
<organism evidence="6 7">
    <name type="scientific">Brevibacterium gallinarum</name>
    <dbReference type="NCBI Taxonomy" id="2762220"/>
    <lineage>
        <taxon>Bacteria</taxon>
        <taxon>Bacillati</taxon>
        <taxon>Actinomycetota</taxon>
        <taxon>Actinomycetes</taxon>
        <taxon>Micrococcales</taxon>
        <taxon>Brevibacteriaceae</taxon>
        <taxon>Brevibacterium</taxon>
    </lineage>
</organism>
<evidence type="ECO:0000256" key="4">
    <source>
        <dbReference type="ARBA" id="ARBA00023172"/>
    </source>
</evidence>
<feature type="compositionally biased region" description="Low complexity" evidence="5">
    <location>
        <begin position="380"/>
        <end position="393"/>
    </location>
</feature>
<protein>
    <submittedName>
        <fullName evidence="6">DNA recombination protein RmuC</fullName>
    </submittedName>
</protein>
<comment type="caution">
    <text evidence="6">The sequence shown here is derived from an EMBL/GenBank/DDBJ whole genome shotgun (WGS) entry which is preliminary data.</text>
</comment>
<gene>
    <name evidence="6" type="ORF">H9634_10100</name>
</gene>
<dbReference type="Pfam" id="PF02646">
    <property type="entry name" value="RmuC"/>
    <property type="match status" value="1"/>
</dbReference>
<keyword evidence="7" id="KW-1185">Reference proteome</keyword>
<dbReference type="RefSeq" id="WP_191726533.1">
    <property type="nucleotide sequence ID" value="NZ_JACSPY010000009.1"/>
</dbReference>
<dbReference type="PANTHER" id="PTHR30563">
    <property type="entry name" value="DNA RECOMBINATION PROTEIN RMUC"/>
    <property type="match status" value="1"/>
</dbReference>
<comment type="function">
    <text evidence="1">Involved in DNA recombination.</text>
</comment>
<dbReference type="PANTHER" id="PTHR30563:SF0">
    <property type="entry name" value="DNA RECOMBINATION PROTEIN RMUC"/>
    <property type="match status" value="1"/>
</dbReference>
<sequence length="393" mass="42075">MDALTIVITLLVLLIGAAAGFFIGIAVARSRTAADLAQAQTAERLHAERLQALEADAGMTHELAALMGPLAAQVNRLHADVTGFERERTDQFARLDARLGHMSQVDAQLQASTSNLVAALNASGTRGSWGELQLKRVVEAAGMLDHVDFDVQVTVQGRSGERLRPDMVVHLPGDRQIVVDAKAPLDLGQDTGSGNGSGPAGRLRSHVRTLASKAYWNAFEQTPDFVVCFVPNEGALSAALQEDPRLFEEAFAVNVIPASPATLVALLRTVALGWRQYELARSARELLATAQELHGRIGTMAGHLVQLGKSMNRSVEDYNRFVGSVESRLLVTARRLTDMGAGSTEIPIAEPLDAHARGLTAPELQQPADRQTPDQPAAGRQPRSSQPSTRSAS</sequence>
<name>A0ABR8WWQ8_9MICO</name>
<evidence type="ECO:0000256" key="1">
    <source>
        <dbReference type="ARBA" id="ARBA00003416"/>
    </source>
</evidence>
<reference evidence="6 7" key="1">
    <citation type="submission" date="2020-08" db="EMBL/GenBank/DDBJ databases">
        <title>A Genomic Blueprint of the Chicken Gut Microbiome.</title>
        <authorList>
            <person name="Gilroy R."/>
            <person name="Ravi A."/>
            <person name="Getino M."/>
            <person name="Pursley I."/>
            <person name="Horton D.L."/>
            <person name="Alikhan N.-F."/>
            <person name="Baker D."/>
            <person name="Gharbi K."/>
            <person name="Hall N."/>
            <person name="Watson M."/>
            <person name="Adriaenssens E.M."/>
            <person name="Foster-Nyarko E."/>
            <person name="Jarju S."/>
            <person name="Secka A."/>
            <person name="Antonio M."/>
            <person name="Oren A."/>
            <person name="Chaudhuri R."/>
            <person name="La Ragione R.M."/>
            <person name="Hildebrand F."/>
            <person name="Pallen M.J."/>
        </authorList>
    </citation>
    <scope>NUCLEOTIDE SEQUENCE [LARGE SCALE GENOMIC DNA]</scope>
    <source>
        <strain evidence="6 7">Re57</strain>
    </source>
</reference>
<evidence type="ECO:0000313" key="7">
    <source>
        <dbReference type="Proteomes" id="UP000651517"/>
    </source>
</evidence>
<keyword evidence="3" id="KW-0175">Coiled coil</keyword>
<accession>A0ABR8WWQ8</accession>
<feature type="region of interest" description="Disordered" evidence="5">
    <location>
        <begin position="342"/>
        <end position="393"/>
    </location>
</feature>